<reference evidence="2" key="1">
    <citation type="submission" date="2025-08" db="UniProtKB">
        <authorList>
            <consortium name="RefSeq"/>
        </authorList>
    </citation>
    <scope>IDENTIFICATION</scope>
    <source>
        <tissue evidence="2">Fruit stalk</tissue>
    </source>
</reference>
<evidence type="ECO:0000313" key="1">
    <source>
        <dbReference type="Proteomes" id="UP000515121"/>
    </source>
</evidence>
<dbReference type="GO" id="GO:0034976">
    <property type="term" value="P:response to endoplasmic reticulum stress"/>
    <property type="evidence" value="ECO:0007669"/>
    <property type="project" value="InterPro"/>
</dbReference>
<dbReference type="KEGG" id="dzi:111312097"/>
<dbReference type="InterPro" id="IPR015915">
    <property type="entry name" value="Kelch-typ_b-propeller"/>
</dbReference>
<dbReference type="PANTHER" id="PTHR46034:SF7">
    <property type="entry name" value="INFLUENZA VIRUS NS1A-BINDING PROTEIN"/>
    <property type="match status" value="1"/>
</dbReference>
<dbReference type="AlphaFoldDB" id="A0A6P6ASE5"/>
<dbReference type="Pfam" id="PF01344">
    <property type="entry name" value="Kelch_1"/>
    <property type="match status" value="1"/>
</dbReference>
<sequence>MVPSVEIFDPRLGSWMSGDPINQPRGYAAAAVVKGSIYVIGGLRAGEDILDSVECFREGEGWQVKTTKAVGKRCFLSAIVFKS</sequence>
<gene>
    <name evidence="2" type="primary">LOC111312097</name>
</gene>
<protein>
    <submittedName>
        <fullName evidence="2">Kelch-like protein 35</fullName>
    </submittedName>
</protein>
<organism evidence="1 2">
    <name type="scientific">Durio zibethinus</name>
    <name type="common">Durian</name>
    <dbReference type="NCBI Taxonomy" id="66656"/>
    <lineage>
        <taxon>Eukaryota</taxon>
        <taxon>Viridiplantae</taxon>
        <taxon>Streptophyta</taxon>
        <taxon>Embryophyta</taxon>
        <taxon>Tracheophyta</taxon>
        <taxon>Spermatophyta</taxon>
        <taxon>Magnoliopsida</taxon>
        <taxon>eudicotyledons</taxon>
        <taxon>Gunneridae</taxon>
        <taxon>Pentapetalae</taxon>
        <taxon>rosids</taxon>
        <taxon>malvids</taxon>
        <taxon>Malvales</taxon>
        <taxon>Malvaceae</taxon>
        <taxon>Helicteroideae</taxon>
        <taxon>Durio</taxon>
    </lineage>
</organism>
<dbReference type="Gene3D" id="2.130.10.80">
    <property type="entry name" value="Galactose oxidase/kelch, beta-propeller"/>
    <property type="match status" value="1"/>
</dbReference>
<dbReference type="PANTHER" id="PTHR46034">
    <property type="match status" value="1"/>
</dbReference>
<dbReference type="OrthoDB" id="45365at2759"/>
<dbReference type="SUPFAM" id="SSF117281">
    <property type="entry name" value="Kelch motif"/>
    <property type="match status" value="1"/>
</dbReference>
<dbReference type="InterPro" id="IPR037293">
    <property type="entry name" value="Gal_Oxidase_central_sf"/>
</dbReference>
<keyword evidence="1" id="KW-1185">Reference proteome</keyword>
<evidence type="ECO:0000313" key="2">
    <source>
        <dbReference type="RefSeq" id="XP_022767817.1"/>
    </source>
</evidence>
<dbReference type="InterPro" id="IPR044832">
    <property type="entry name" value="NRP-like"/>
</dbReference>
<proteinExistence type="predicted"/>
<name>A0A6P6ASE5_DURZI</name>
<dbReference type="InterPro" id="IPR006652">
    <property type="entry name" value="Kelch_1"/>
</dbReference>
<dbReference type="GeneID" id="111312097"/>
<accession>A0A6P6ASE5</accession>
<dbReference type="RefSeq" id="XP_022767817.1">
    <property type="nucleotide sequence ID" value="XM_022912082.1"/>
</dbReference>
<dbReference type="Proteomes" id="UP000515121">
    <property type="component" value="Unplaced"/>
</dbReference>